<evidence type="ECO:0000259" key="1">
    <source>
        <dbReference type="Pfam" id="PF00535"/>
    </source>
</evidence>
<dbReference type="Proteomes" id="UP000320300">
    <property type="component" value="Unassembled WGS sequence"/>
</dbReference>
<dbReference type="EMBL" id="FXTN01000017">
    <property type="protein sequence ID" value="SMO98739.1"/>
    <property type="molecule type" value="Genomic_DNA"/>
</dbReference>
<dbReference type="GO" id="GO:0016758">
    <property type="term" value="F:hexosyltransferase activity"/>
    <property type="evidence" value="ECO:0007669"/>
    <property type="project" value="UniProtKB-ARBA"/>
</dbReference>
<dbReference type="CDD" id="cd00761">
    <property type="entry name" value="Glyco_tranf_GTA_type"/>
    <property type="match status" value="1"/>
</dbReference>
<reference evidence="2 3" key="1">
    <citation type="submission" date="2017-05" db="EMBL/GenBank/DDBJ databases">
        <authorList>
            <person name="Varghese N."/>
            <person name="Submissions S."/>
        </authorList>
    </citation>
    <scope>NUCLEOTIDE SEQUENCE [LARGE SCALE GENOMIC DNA]</scope>
    <source>
        <strain evidence="2 3">DSM 19036</strain>
    </source>
</reference>
<evidence type="ECO:0000313" key="2">
    <source>
        <dbReference type="EMBL" id="SMO98739.1"/>
    </source>
</evidence>
<keyword evidence="3" id="KW-1185">Reference proteome</keyword>
<dbReference type="InterPro" id="IPR029044">
    <property type="entry name" value="Nucleotide-diphossugar_trans"/>
</dbReference>
<gene>
    <name evidence="2" type="ORF">SAMN06265348_11786</name>
</gene>
<keyword evidence="2" id="KW-0808">Transferase</keyword>
<dbReference type="AlphaFoldDB" id="A0A521FRA2"/>
<dbReference type="PANTHER" id="PTHR22916">
    <property type="entry name" value="GLYCOSYLTRANSFERASE"/>
    <property type="match status" value="1"/>
</dbReference>
<evidence type="ECO:0000313" key="3">
    <source>
        <dbReference type="Proteomes" id="UP000320300"/>
    </source>
</evidence>
<dbReference type="InterPro" id="IPR001173">
    <property type="entry name" value="Glyco_trans_2-like"/>
</dbReference>
<protein>
    <submittedName>
        <fullName evidence="2">Glycosyl transferase family 2</fullName>
    </submittedName>
</protein>
<dbReference type="Gene3D" id="3.90.550.10">
    <property type="entry name" value="Spore Coat Polysaccharide Biosynthesis Protein SpsA, Chain A"/>
    <property type="match status" value="1"/>
</dbReference>
<accession>A0A521FRA2</accession>
<proteinExistence type="predicted"/>
<organism evidence="2 3">
    <name type="scientific">Pedobacter westerhofensis</name>
    <dbReference type="NCBI Taxonomy" id="425512"/>
    <lineage>
        <taxon>Bacteria</taxon>
        <taxon>Pseudomonadati</taxon>
        <taxon>Bacteroidota</taxon>
        <taxon>Sphingobacteriia</taxon>
        <taxon>Sphingobacteriales</taxon>
        <taxon>Sphingobacteriaceae</taxon>
        <taxon>Pedobacter</taxon>
    </lineage>
</organism>
<sequence length="215" mass="25179">MLLKNIVSFDAQNYPNRELVISYPKNDIDTRRLIKKVVEVSGLNITTIERQENESLGMARNTAIENCNGEYICTWDDDDLYHYNRITHQFNSMQGNYYQCGILSKIIIYDYVTDQAYLSYPHHWGGTFICKKDLITRNPYNDSNTGEELYLLKELDYKGYLLKIDNAPFLYSYVRHKTNSVSGIHFQKFLNISDKLDVGASKQLRQQFETQINLQ</sequence>
<dbReference type="PANTHER" id="PTHR22916:SF3">
    <property type="entry name" value="UDP-GLCNAC:BETAGAL BETA-1,3-N-ACETYLGLUCOSAMINYLTRANSFERASE-LIKE PROTEIN 1"/>
    <property type="match status" value="1"/>
</dbReference>
<feature type="domain" description="Glycosyltransferase 2-like" evidence="1">
    <location>
        <begin position="2"/>
        <end position="102"/>
    </location>
</feature>
<name>A0A521FRA2_9SPHI</name>
<dbReference type="SUPFAM" id="SSF53448">
    <property type="entry name" value="Nucleotide-diphospho-sugar transferases"/>
    <property type="match status" value="1"/>
</dbReference>
<dbReference type="Pfam" id="PF00535">
    <property type="entry name" value="Glycos_transf_2"/>
    <property type="match status" value="1"/>
</dbReference>